<dbReference type="RefSeq" id="WP_186342987.1">
    <property type="nucleotide sequence ID" value="NZ_WNKT01000015.1"/>
</dbReference>
<dbReference type="Gene3D" id="3.40.50.12780">
    <property type="entry name" value="N-terminal domain of ligase-like"/>
    <property type="match status" value="1"/>
</dbReference>
<evidence type="ECO:0000313" key="1">
    <source>
        <dbReference type="EMBL" id="MTW21193.1"/>
    </source>
</evidence>
<keyword evidence="2" id="KW-1185">Reference proteome</keyword>
<organism evidence="1 2">
    <name type="scientific">Allochromatium palmeri</name>
    <dbReference type="NCBI Taxonomy" id="231048"/>
    <lineage>
        <taxon>Bacteria</taxon>
        <taxon>Pseudomonadati</taxon>
        <taxon>Pseudomonadota</taxon>
        <taxon>Gammaproteobacteria</taxon>
        <taxon>Chromatiales</taxon>
        <taxon>Chromatiaceae</taxon>
        <taxon>Allochromatium</taxon>
    </lineage>
</organism>
<evidence type="ECO:0000313" key="2">
    <source>
        <dbReference type="Proteomes" id="UP000434044"/>
    </source>
</evidence>
<reference evidence="1 2" key="1">
    <citation type="submission" date="2019-11" db="EMBL/GenBank/DDBJ databases">
        <title>Whole-genome sequence of the anaerobic purple sulfur bacterium Allochromatium palmeri DSM 15591.</title>
        <authorList>
            <person name="Kyndt J.A."/>
            <person name="Meyer T.E."/>
        </authorList>
    </citation>
    <scope>NUCLEOTIDE SEQUENCE [LARGE SCALE GENOMIC DNA]</scope>
    <source>
        <strain evidence="1 2">DSM 15591</strain>
    </source>
</reference>
<name>A0A6N8EA78_9GAMM</name>
<dbReference type="InterPro" id="IPR053158">
    <property type="entry name" value="CapK_Type1_Caps_Biosynth"/>
</dbReference>
<proteinExistence type="predicted"/>
<comment type="caution">
    <text evidence="1">The sequence shown here is derived from an EMBL/GenBank/DDBJ whole genome shotgun (WGS) entry which is preliminary data.</text>
</comment>
<protein>
    <recommendedName>
        <fullName evidence="3">Phenylacetate--CoA ligase family protein</fullName>
    </recommendedName>
</protein>
<dbReference type="Proteomes" id="UP000434044">
    <property type="component" value="Unassembled WGS sequence"/>
</dbReference>
<gene>
    <name evidence="1" type="ORF">GJ668_08785</name>
</gene>
<accession>A0A6N8EA78</accession>
<dbReference type="SUPFAM" id="SSF56801">
    <property type="entry name" value="Acetyl-CoA synthetase-like"/>
    <property type="match status" value="1"/>
</dbReference>
<dbReference type="AlphaFoldDB" id="A0A6N8EA78"/>
<dbReference type="PANTHER" id="PTHR36932">
    <property type="entry name" value="CAPSULAR POLYSACCHARIDE BIOSYNTHESIS PROTEIN"/>
    <property type="match status" value="1"/>
</dbReference>
<dbReference type="EMBL" id="WNKT01000015">
    <property type="protein sequence ID" value="MTW21193.1"/>
    <property type="molecule type" value="Genomic_DNA"/>
</dbReference>
<evidence type="ECO:0008006" key="3">
    <source>
        <dbReference type="Google" id="ProtNLM"/>
    </source>
</evidence>
<dbReference type="PANTHER" id="PTHR36932:SF1">
    <property type="entry name" value="CAPSULAR POLYSACCHARIDE BIOSYNTHESIS PROTEIN"/>
    <property type="match status" value="1"/>
</dbReference>
<dbReference type="InterPro" id="IPR042099">
    <property type="entry name" value="ANL_N_sf"/>
</dbReference>
<sequence length="448" mass="51432">MHPLFHRSMISIAAPRRVQLMRMIQGRIGWNASQVREFQEQRLRETIRYCWDFVPYYREKWQGYLSRPEDITCIADLERLPILTKDEYRSNRNLLEAAAPNLKCSEGRTGGSTGKPILYQTCHEDEETAWGQMYTGWSWAGYRLGDPFLVIGGESIGVGLSDRRTKKDRVMNRWVTSGSNITLERVRHFSTSPIFKKIRFIYGYPNSIREYGEQLHRLGIRFPYLRGIVCTAEVMTDETRSRIHECFGAEVRILDQWGMFDGGIQGCESIEHNGLHVHFHSGMLEIVDDDGKQISEPNKVGRGLATSFTNTCTPFVRYDTGDMVHWLEDTPYASGVRWPRIGPVDGRTGDVIYLPSGRSIPMPGLTLVMRWIDDLYQYQFIQTGPQAVEARLNPGPGFAMSKDEIERFLRARISDEIDWTIALGPPQLTPNGKLLIIRNDWKRNQGCA</sequence>